<accession>A0A6B8KFU8</accession>
<evidence type="ECO:0000256" key="1">
    <source>
        <dbReference type="ARBA" id="ARBA00006525"/>
    </source>
</evidence>
<dbReference type="PANTHER" id="PTHR43022:SF1">
    <property type="entry name" value="PROTEIN SMF"/>
    <property type="match status" value="1"/>
</dbReference>
<dbReference type="AlphaFoldDB" id="A0A6B8KFU8"/>
<evidence type="ECO:0000259" key="3">
    <source>
        <dbReference type="Pfam" id="PF02481"/>
    </source>
</evidence>
<dbReference type="InterPro" id="IPR057666">
    <property type="entry name" value="DrpA_SLOG"/>
</dbReference>
<dbReference type="OrthoDB" id="9785707at2"/>
<dbReference type="RefSeq" id="WP_136495593.1">
    <property type="nucleotide sequence ID" value="NZ_CP046052.1"/>
</dbReference>
<dbReference type="GO" id="GO:0009294">
    <property type="term" value="P:DNA-mediated transformation"/>
    <property type="evidence" value="ECO:0007669"/>
    <property type="project" value="InterPro"/>
</dbReference>
<dbReference type="InterPro" id="IPR041614">
    <property type="entry name" value="DprA_WH"/>
</dbReference>
<dbReference type="Pfam" id="PF17782">
    <property type="entry name" value="WHD_DprA"/>
    <property type="match status" value="1"/>
</dbReference>
<dbReference type="SUPFAM" id="SSF102405">
    <property type="entry name" value="MCP/YpsA-like"/>
    <property type="match status" value="1"/>
</dbReference>
<dbReference type="EMBL" id="CP046052">
    <property type="protein sequence ID" value="QGM45310.1"/>
    <property type="molecule type" value="Genomic_DNA"/>
</dbReference>
<gene>
    <name evidence="5" type="primary">dprA</name>
    <name evidence="5" type="ORF">H2LOC_006150</name>
</gene>
<dbReference type="Gene3D" id="3.40.50.450">
    <property type="match status" value="1"/>
</dbReference>
<dbReference type="KEGG" id="mhey:H2LOC_006150"/>
<evidence type="ECO:0000259" key="4">
    <source>
        <dbReference type="Pfam" id="PF17782"/>
    </source>
</evidence>
<evidence type="ECO:0000313" key="5">
    <source>
        <dbReference type="EMBL" id="QGM45310.1"/>
    </source>
</evidence>
<dbReference type="InterPro" id="IPR036388">
    <property type="entry name" value="WH-like_DNA-bd_sf"/>
</dbReference>
<comment type="similarity">
    <text evidence="1">Belongs to the DprA/Smf family.</text>
</comment>
<organism evidence="5 6">
    <name type="scientific">Methylocystis heyeri</name>
    <dbReference type="NCBI Taxonomy" id="391905"/>
    <lineage>
        <taxon>Bacteria</taxon>
        <taxon>Pseudomonadati</taxon>
        <taxon>Pseudomonadota</taxon>
        <taxon>Alphaproteobacteria</taxon>
        <taxon>Hyphomicrobiales</taxon>
        <taxon>Methylocystaceae</taxon>
        <taxon>Methylocystis</taxon>
    </lineage>
</organism>
<dbReference type="Pfam" id="PF02481">
    <property type="entry name" value="DNA_processg_A"/>
    <property type="match status" value="1"/>
</dbReference>
<dbReference type="Gene3D" id="1.10.10.10">
    <property type="entry name" value="Winged helix-like DNA-binding domain superfamily/Winged helix DNA-binding domain"/>
    <property type="match status" value="1"/>
</dbReference>
<protein>
    <submittedName>
        <fullName evidence="5">DNA-protecting protein DprA</fullName>
    </submittedName>
</protein>
<feature type="domain" description="DprA winged helix" evidence="4">
    <location>
        <begin position="369"/>
        <end position="420"/>
    </location>
</feature>
<dbReference type="Pfam" id="PF21102">
    <property type="entry name" value="DprA_N"/>
    <property type="match status" value="1"/>
</dbReference>
<dbReference type="InterPro" id="IPR003488">
    <property type="entry name" value="DprA"/>
</dbReference>
<dbReference type="NCBIfam" id="TIGR00732">
    <property type="entry name" value="dprA"/>
    <property type="match status" value="1"/>
</dbReference>
<feature type="domain" description="Smf/DprA SLOG" evidence="3">
    <location>
        <begin position="80"/>
        <end position="286"/>
    </location>
</feature>
<dbReference type="PANTHER" id="PTHR43022">
    <property type="entry name" value="PROTEIN SMF"/>
    <property type="match status" value="1"/>
</dbReference>
<keyword evidence="6" id="KW-1185">Reference proteome</keyword>
<dbReference type="Proteomes" id="UP000309061">
    <property type="component" value="Chromosome"/>
</dbReference>
<evidence type="ECO:0000256" key="2">
    <source>
        <dbReference type="SAM" id="MobiDB-lite"/>
    </source>
</evidence>
<feature type="region of interest" description="Disordered" evidence="2">
    <location>
        <begin position="329"/>
        <end position="350"/>
    </location>
</feature>
<name>A0A6B8KFU8_9HYPH</name>
<reference evidence="5 6" key="1">
    <citation type="submission" date="2019-11" db="EMBL/GenBank/DDBJ databases">
        <title>The genome sequence of Methylocystis heyeri.</title>
        <authorList>
            <person name="Oshkin I.Y."/>
            <person name="Miroshnikov K."/>
            <person name="Dedysh S.N."/>
        </authorList>
    </citation>
    <scope>NUCLEOTIDE SEQUENCE [LARGE SCALE GENOMIC DNA]</scope>
    <source>
        <strain evidence="5 6">H2</strain>
    </source>
</reference>
<sequence>MQGRGLSDAELVDWIRLIRSENIGPRTFRQLIYRFGSATAALESLPGLIARSSAARAIRIAERDEALREIDASSAMGVRFIAMSDPLYPPRLRAIDSAPPILAARGDPALLRSSSVAVVGSRNASASGTTMTEMLARGLGRENYVIVSGLARGIDAAAHRASLETGTIAVLAGGHAKPYPSENLRLLEAIVQSGGVALSEMPLEWEPRGRDFPRRNRIVSGLSLGVIVVEAARRSGSLITARFALDQGREIFAVPGSPLDPRAGGTNDLLRDGATLCSDVKDVVDGLSSARRRGPTPGADLFGERASVLESEPLFEELDLFWLQRRDDEAPHPAETPEPAATPPQETTASPLRAEAAIVRHEGAVAGGEEPDARSKVLSLLSPAPIPLDELIRAAELPAREVQSVLCDLDLEGLLERHGGALVSLTASSVLR</sequence>
<evidence type="ECO:0000313" key="6">
    <source>
        <dbReference type="Proteomes" id="UP000309061"/>
    </source>
</evidence>
<proteinExistence type="inferred from homology"/>